<proteinExistence type="predicted"/>
<dbReference type="Gene3D" id="3.40.50.150">
    <property type="entry name" value="Vaccinia Virus protein VP39"/>
    <property type="match status" value="1"/>
</dbReference>
<name>A0A6C0ETX0_9ZZZZ</name>
<protein>
    <recommendedName>
        <fullName evidence="1">Methyltransferase FkbM domain-containing protein</fullName>
    </recommendedName>
</protein>
<reference evidence="2" key="1">
    <citation type="journal article" date="2020" name="Nature">
        <title>Giant virus diversity and host interactions through global metagenomics.</title>
        <authorList>
            <person name="Schulz F."/>
            <person name="Roux S."/>
            <person name="Paez-Espino D."/>
            <person name="Jungbluth S."/>
            <person name="Walsh D.A."/>
            <person name="Denef V.J."/>
            <person name="McMahon K.D."/>
            <person name="Konstantinidis K.T."/>
            <person name="Eloe-Fadrosh E.A."/>
            <person name="Kyrpides N.C."/>
            <person name="Woyke T."/>
        </authorList>
    </citation>
    <scope>NUCLEOTIDE SEQUENCE</scope>
    <source>
        <strain evidence="2">GVMAG-M-3300009151-35</strain>
    </source>
</reference>
<organism evidence="2">
    <name type="scientific">viral metagenome</name>
    <dbReference type="NCBI Taxonomy" id="1070528"/>
    <lineage>
        <taxon>unclassified sequences</taxon>
        <taxon>metagenomes</taxon>
        <taxon>organismal metagenomes</taxon>
    </lineage>
</organism>
<dbReference type="EMBL" id="MN738910">
    <property type="protein sequence ID" value="QHT30725.1"/>
    <property type="molecule type" value="Genomic_DNA"/>
</dbReference>
<dbReference type="InterPro" id="IPR029063">
    <property type="entry name" value="SAM-dependent_MTases_sf"/>
</dbReference>
<dbReference type="PANTHER" id="PTHR34203">
    <property type="entry name" value="METHYLTRANSFERASE, FKBM FAMILY PROTEIN"/>
    <property type="match status" value="1"/>
</dbReference>
<evidence type="ECO:0000313" key="2">
    <source>
        <dbReference type="EMBL" id="QHT30725.1"/>
    </source>
</evidence>
<sequence>MLKKSLCFDIGANIGNWSVANIDNFDKIIAIEASPYIYNELKNKESDKLITINYAVCNNDLKDISFYHCHAYAGVLSTINKDWLTNPKSRFYSERDNYIEIISKTITIDKLIEEYGKPDFIKIDVECGEYDCILSLTTKIDLLCFEWAAEYNEVSFKCLDYLETLGYTHFYIQEADEYTFRPLEEDYINDILIIKNLLSKKLHCINWGMIWCK</sequence>
<evidence type="ECO:0000259" key="1">
    <source>
        <dbReference type="Pfam" id="PF05050"/>
    </source>
</evidence>
<dbReference type="PANTHER" id="PTHR34203:SF15">
    <property type="entry name" value="SLL1173 PROTEIN"/>
    <property type="match status" value="1"/>
</dbReference>
<dbReference type="InterPro" id="IPR052514">
    <property type="entry name" value="SAM-dependent_MTase"/>
</dbReference>
<dbReference type="InterPro" id="IPR006342">
    <property type="entry name" value="FkbM_mtfrase"/>
</dbReference>
<dbReference type="Pfam" id="PF05050">
    <property type="entry name" value="Methyltransf_21"/>
    <property type="match status" value="1"/>
</dbReference>
<dbReference type="SUPFAM" id="SSF53335">
    <property type="entry name" value="S-adenosyl-L-methionine-dependent methyltransferases"/>
    <property type="match status" value="1"/>
</dbReference>
<dbReference type="AlphaFoldDB" id="A0A6C0ETX0"/>
<dbReference type="NCBIfam" id="TIGR01444">
    <property type="entry name" value="fkbM_fam"/>
    <property type="match status" value="1"/>
</dbReference>
<accession>A0A6C0ETX0</accession>
<feature type="domain" description="Methyltransferase FkbM" evidence="1">
    <location>
        <begin position="9"/>
        <end position="135"/>
    </location>
</feature>